<organism evidence="2 3">
    <name type="scientific">Oedothorax gibbosus</name>
    <dbReference type="NCBI Taxonomy" id="931172"/>
    <lineage>
        <taxon>Eukaryota</taxon>
        <taxon>Metazoa</taxon>
        <taxon>Ecdysozoa</taxon>
        <taxon>Arthropoda</taxon>
        <taxon>Chelicerata</taxon>
        <taxon>Arachnida</taxon>
        <taxon>Araneae</taxon>
        <taxon>Araneomorphae</taxon>
        <taxon>Entelegynae</taxon>
        <taxon>Araneoidea</taxon>
        <taxon>Linyphiidae</taxon>
        <taxon>Erigoninae</taxon>
        <taxon>Oedothorax</taxon>
    </lineage>
</organism>
<gene>
    <name evidence="2" type="ORF">JTE90_010278</name>
</gene>
<protein>
    <recommendedName>
        <fullName evidence="4">Gustatory receptor</fullName>
    </recommendedName>
</protein>
<keyword evidence="1" id="KW-0812">Transmembrane</keyword>
<reference evidence="2 3" key="1">
    <citation type="journal article" date="2022" name="Nat. Ecol. Evol.">
        <title>A masculinizing supergene underlies an exaggerated male reproductive morph in a spider.</title>
        <authorList>
            <person name="Hendrickx F."/>
            <person name="De Corte Z."/>
            <person name="Sonet G."/>
            <person name="Van Belleghem S.M."/>
            <person name="Kostlbacher S."/>
            <person name="Vangestel C."/>
        </authorList>
    </citation>
    <scope>NUCLEOTIDE SEQUENCE [LARGE SCALE GENOMIC DNA]</scope>
    <source>
        <strain evidence="2">W744_W776</strain>
    </source>
</reference>
<sequence length="126" mass="14094">MYKTIGDIFIEYRLKLKKRVQSTSVPWTVESLLDDISVFKNITLRANEIEEAFGIFVLLLYATTICGVFNTVTALIQNSDRLNSVANEAFIACTFCAAAIVFVQMSQYGSYITSQVQGLKTQMMLG</sequence>
<keyword evidence="1" id="KW-0472">Membrane</keyword>
<evidence type="ECO:0000313" key="2">
    <source>
        <dbReference type="EMBL" id="KAG8178862.1"/>
    </source>
</evidence>
<dbReference type="AlphaFoldDB" id="A0AAV6U4G6"/>
<keyword evidence="3" id="KW-1185">Reference proteome</keyword>
<evidence type="ECO:0000256" key="1">
    <source>
        <dbReference type="SAM" id="Phobius"/>
    </source>
</evidence>
<accession>A0AAV6U4G6</accession>
<evidence type="ECO:0008006" key="4">
    <source>
        <dbReference type="Google" id="ProtNLM"/>
    </source>
</evidence>
<feature type="transmembrane region" description="Helical" evidence="1">
    <location>
        <begin position="88"/>
        <end position="105"/>
    </location>
</feature>
<dbReference type="Proteomes" id="UP000827092">
    <property type="component" value="Unassembled WGS sequence"/>
</dbReference>
<keyword evidence="1" id="KW-1133">Transmembrane helix</keyword>
<feature type="transmembrane region" description="Helical" evidence="1">
    <location>
        <begin position="53"/>
        <end position="76"/>
    </location>
</feature>
<proteinExistence type="predicted"/>
<comment type="caution">
    <text evidence="2">The sequence shown here is derived from an EMBL/GenBank/DDBJ whole genome shotgun (WGS) entry which is preliminary data.</text>
</comment>
<dbReference type="EMBL" id="JAFNEN010000662">
    <property type="protein sequence ID" value="KAG8178862.1"/>
    <property type="molecule type" value="Genomic_DNA"/>
</dbReference>
<name>A0AAV6U4G6_9ARAC</name>
<evidence type="ECO:0000313" key="3">
    <source>
        <dbReference type="Proteomes" id="UP000827092"/>
    </source>
</evidence>